<dbReference type="AlphaFoldDB" id="A0A9Q0WFD8"/>
<comment type="caution">
    <text evidence="2">The sequence shown here is derived from an EMBL/GenBank/DDBJ whole genome shotgun (WGS) entry which is preliminary data.</text>
</comment>
<sequence>MIFNKVATVALSFSPKKIRLSSSNLVASLDCIDFISKCCNLRDHRICKLVHFQRSQFPFRKSWANGFLVSSLILVCSGHSIDTLIGLVRKR</sequence>
<feature type="transmembrane region" description="Helical" evidence="1">
    <location>
        <begin position="67"/>
        <end position="88"/>
    </location>
</feature>
<evidence type="ECO:0000313" key="2">
    <source>
        <dbReference type="EMBL" id="KAJ6766247.1"/>
    </source>
</evidence>
<protein>
    <submittedName>
        <fullName evidence="2">Uncharacterized protein</fullName>
    </submittedName>
</protein>
<gene>
    <name evidence="2" type="ORF">OIU79_022247</name>
</gene>
<name>A0A9Q0WFD8_SALPP</name>
<reference evidence="2" key="2">
    <citation type="journal article" date="2023" name="Int. J. Mol. Sci.">
        <title>De Novo Assembly and Annotation of 11 Diverse Shrub Willow (Salix) Genomes Reveals Novel Gene Organization in Sex-Linked Regions.</title>
        <authorList>
            <person name="Hyden B."/>
            <person name="Feng K."/>
            <person name="Yates T.B."/>
            <person name="Jawdy S."/>
            <person name="Cereghino C."/>
            <person name="Smart L.B."/>
            <person name="Muchero W."/>
        </authorList>
    </citation>
    <scope>NUCLEOTIDE SEQUENCE</scope>
    <source>
        <tissue evidence="2">Shoot tip</tissue>
    </source>
</reference>
<dbReference type="Proteomes" id="UP001151532">
    <property type="component" value="Chromosome 4"/>
</dbReference>
<keyword evidence="1" id="KW-0812">Transmembrane</keyword>
<keyword evidence="1" id="KW-1133">Transmembrane helix</keyword>
<keyword evidence="1" id="KW-0472">Membrane</keyword>
<evidence type="ECO:0000256" key="1">
    <source>
        <dbReference type="SAM" id="Phobius"/>
    </source>
</evidence>
<accession>A0A9Q0WFD8</accession>
<proteinExistence type="predicted"/>
<evidence type="ECO:0000313" key="3">
    <source>
        <dbReference type="Proteomes" id="UP001151532"/>
    </source>
</evidence>
<organism evidence="2 3">
    <name type="scientific">Salix purpurea</name>
    <name type="common">Purple osier willow</name>
    <dbReference type="NCBI Taxonomy" id="77065"/>
    <lineage>
        <taxon>Eukaryota</taxon>
        <taxon>Viridiplantae</taxon>
        <taxon>Streptophyta</taxon>
        <taxon>Embryophyta</taxon>
        <taxon>Tracheophyta</taxon>
        <taxon>Spermatophyta</taxon>
        <taxon>Magnoliopsida</taxon>
        <taxon>eudicotyledons</taxon>
        <taxon>Gunneridae</taxon>
        <taxon>Pentapetalae</taxon>
        <taxon>rosids</taxon>
        <taxon>fabids</taxon>
        <taxon>Malpighiales</taxon>
        <taxon>Salicaceae</taxon>
        <taxon>Saliceae</taxon>
        <taxon>Salix</taxon>
    </lineage>
</organism>
<dbReference type="EMBL" id="JAPFFK010000004">
    <property type="protein sequence ID" value="KAJ6766247.1"/>
    <property type="molecule type" value="Genomic_DNA"/>
</dbReference>
<keyword evidence="3" id="KW-1185">Reference proteome</keyword>
<reference evidence="2" key="1">
    <citation type="submission" date="2022-11" db="EMBL/GenBank/DDBJ databases">
        <authorList>
            <person name="Hyden B.L."/>
            <person name="Feng K."/>
            <person name="Yates T."/>
            <person name="Jawdy S."/>
            <person name="Smart L.B."/>
            <person name="Muchero W."/>
        </authorList>
    </citation>
    <scope>NUCLEOTIDE SEQUENCE</scope>
    <source>
        <tissue evidence="2">Shoot tip</tissue>
    </source>
</reference>